<keyword evidence="2" id="KW-1185">Reference proteome</keyword>
<accession>A0A1E3NSW7</accession>
<name>A0A1E3NSW7_9ASCO</name>
<protein>
    <submittedName>
        <fullName evidence="1">Uncharacterized protein</fullName>
    </submittedName>
</protein>
<dbReference type="AlphaFoldDB" id="A0A1E3NSW7"/>
<organism evidence="1 2">
    <name type="scientific">Pichia membranifaciens NRRL Y-2026</name>
    <dbReference type="NCBI Taxonomy" id="763406"/>
    <lineage>
        <taxon>Eukaryota</taxon>
        <taxon>Fungi</taxon>
        <taxon>Dikarya</taxon>
        <taxon>Ascomycota</taxon>
        <taxon>Saccharomycotina</taxon>
        <taxon>Pichiomycetes</taxon>
        <taxon>Pichiales</taxon>
        <taxon>Pichiaceae</taxon>
        <taxon>Pichia</taxon>
    </lineage>
</organism>
<sequence>MSTLNHFVPYITASRKVQDPITVNLQQILKKIRKQLNVYDDSNRNDVIPVNTPENTLVPLIVYSNKMAIKQKIPKCTPIRKFSFNNQDFPFSATELKFAPSEFPESRYPIVKKDDPICTNFTQLKGPNSDLYTLAVLRGITKQKSLHKCKWFTFNYWHSSTYLGRILKSRPGIMIVCHNFNMFNSNVEIKGNIPSSMQNSSYPFKFSVYRTRMRKLLRKHFMELYLRDEQFAKTFDGFYKFSCVLFPLTDGELEDFAQHIALCLEKVSKIDLKGVKDAALKDNNKLPWHEVSKILSRNKTSTAGIVPPFIKGKKH</sequence>
<evidence type="ECO:0000313" key="2">
    <source>
        <dbReference type="Proteomes" id="UP000094455"/>
    </source>
</evidence>
<dbReference type="RefSeq" id="XP_019020312.1">
    <property type="nucleotide sequence ID" value="XM_019160482.1"/>
</dbReference>
<dbReference type="EMBL" id="KV454001">
    <property type="protein sequence ID" value="ODQ49199.1"/>
    <property type="molecule type" value="Genomic_DNA"/>
</dbReference>
<dbReference type="Proteomes" id="UP000094455">
    <property type="component" value="Unassembled WGS sequence"/>
</dbReference>
<proteinExistence type="predicted"/>
<dbReference type="OrthoDB" id="3991628at2759"/>
<dbReference type="GeneID" id="30177169"/>
<evidence type="ECO:0000313" key="1">
    <source>
        <dbReference type="EMBL" id="ODQ49199.1"/>
    </source>
</evidence>
<reference evidence="1 2" key="1">
    <citation type="journal article" date="2016" name="Proc. Natl. Acad. Sci. U.S.A.">
        <title>Comparative genomics of biotechnologically important yeasts.</title>
        <authorList>
            <person name="Riley R."/>
            <person name="Haridas S."/>
            <person name="Wolfe K.H."/>
            <person name="Lopes M.R."/>
            <person name="Hittinger C.T."/>
            <person name="Goeker M."/>
            <person name="Salamov A.A."/>
            <person name="Wisecaver J.H."/>
            <person name="Long T.M."/>
            <person name="Calvey C.H."/>
            <person name="Aerts A.L."/>
            <person name="Barry K.W."/>
            <person name="Choi C."/>
            <person name="Clum A."/>
            <person name="Coughlan A.Y."/>
            <person name="Deshpande S."/>
            <person name="Douglass A.P."/>
            <person name="Hanson S.J."/>
            <person name="Klenk H.-P."/>
            <person name="LaButti K.M."/>
            <person name="Lapidus A."/>
            <person name="Lindquist E.A."/>
            <person name="Lipzen A.M."/>
            <person name="Meier-Kolthoff J.P."/>
            <person name="Ohm R.A."/>
            <person name="Otillar R.P."/>
            <person name="Pangilinan J.L."/>
            <person name="Peng Y."/>
            <person name="Rokas A."/>
            <person name="Rosa C.A."/>
            <person name="Scheuner C."/>
            <person name="Sibirny A.A."/>
            <person name="Slot J.C."/>
            <person name="Stielow J.B."/>
            <person name="Sun H."/>
            <person name="Kurtzman C.P."/>
            <person name="Blackwell M."/>
            <person name="Grigoriev I.V."/>
            <person name="Jeffries T.W."/>
        </authorList>
    </citation>
    <scope>NUCLEOTIDE SEQUENCE [LARGE SCALE GENOMIC DNA]</scope>
    <source>
        <strain evidence="1 2">NRRL Y-2026</strain>
    </source>
</reference>
<gene>
    <name evidence="1" type="ORF">PICMEDRAFT_14674</name>
</gene>